<accession>A0ABV7BSD0</accession>
<evidence type="ECO:0000256" key="2">
    <source>
        <dbReference type="SAM" id="SignalP"/>
    </source>
</evidence>
<feature type="domain" description="Solute-binding protein family 3/N-terminal" evidence="3">
    <location>
        <begin position="44"/>
        <end position="268"/>
    </location>
</feature>
<dbReference type="Proteomes" id="UP001595420">
    <property type="component" value="Unassembled WGS sequence"/>
</dbReference>
<dbReference type="RefSeq" id="WP_216835708.1">
    <property type="nucleotide sequence ID" value="NZ_JAFNJS010000002.1"/>
</dbReference>
<keyword evidence="1 2" id="KW-0732">Signal</keyword>
<evidence type="ECO:0000256" key="1">
    <source>
        <dbReference type="ARBA" id="ARBA00022729"/>
    </source>
</evidence>
<proteinExistence type="predicted"/>
<comment type="caution">
    <text evidence="4">The sequence shown here is derived from an EMBL/GenBank/DDBJ whole genome shotgun (WGS) entry which is preliminary data.</text>
</comment>
<organism evidence="4 5">
    <name type="scientific">Falsiroseomonas tokyonensis</name>
    <dbReference type="NCBI Taxonomy" id="430521"/>
    <lineage>
        <taxon>Bacteria</taxon>
        <taxon>Pseudomonadati</taxon>
        <taxon>Pseudomonadota</taxon>
        <taxon>Alphaproteobacteria</taxon>
        <taxon>Acetobacterales</taxon>
        <taxon>Roseomonadaceae</taxon>
        <taxon>Falsiroseomonas</taxon>
    </lineage>
</organism>
<protein>
    <submittedName>
        <fullName evidence="4">ABC transporter substrate-binding protein</fullName>
    </submittedName>
</protein>
<sequence>MRRLLLAAALAAFASPAFAPHASAQAPAGCTPRVANSELVKPGTLIMSINPTLPPLQFVNAQGQLQGLRFELGEEIAKRLCLTPEWVRIEFSAMIPGLAARRWDVINSGTFFTPARAEIMQMLRYENAAVAFSAARGNPLNIRSVDDLAGKVVGVELGGFEEARTRALSADLVARGKPAITIRTFDNFAIAFQALRAGQVQAVTSVDAVAAEYDQRGDFPRVLHGLFPTPASLAMRSRPLAQEIAKVLTEMKADGSYDRLFDRYGVSKYEAGFEVVGPQ</sequence>
<dbReference type="CDD" id="cd01004">
    <property type="entry name" value="PBP2_MidA_like"/>
    <property type="match status" value="1"/>
</dbReference>
<dbReference type="InterPro" id="IPR001638">
    <property type="entry name" value="Solute-binding_3/MltF_N"/>
</dbReference>
<dbReference type="Pfam" id="PF00497">
    <property type="entry name" value="SBP_bac_3"/>
    <property type="match status" value="1"/>
</dbReference>
<feature type="chain" id="PRO_5046712536" evidence="2">
    <location>
        <begin position="20"/>
        <end position="279"/>
    </location>
</feature>
<feature type="signal peptide" evidence="2">
    <location>
        <begin position="1"/>
        <end position="19"/>
    </location>
</feature>
<evidence type="ECO:0000313" key="5">
    <source>
        <dbReference type="Proteomes" id="UP001595420"/>
    </source>
</evidence>
<dbReference type="EMBL" id="JBHRSB010000002">
    <property type="protein sequence ID" value="MFC2999611.1"/>
    <property type="molecule type" value="Genomic_DNA"/>
</dbReference>
<evidence type="ECO:0000259" key="3">
    <source>
        <dbReference type="SMART" id="SM00062"/>
    </source>
</evidence>
<name>A0ABV7BSD0_9PROT</name>
<dbReference type="PANTHER" id="PTHR35936">
    <property type="entry name" value="MEMBRANE-BOUND LYTIC MUREIN TRANSGLYCOSYLASE F"/>
    <property type="match status" value="1"/>
</dbReference>
<gene>
    <name evidence="4" type="ORF">ACFOD3_06895</name>
</gene>
<keyword evidence="5" id="KW-1185">Reference proteome</keyword>
<dbReference type="PANTHER" id="PTHR35936:SF17">
    <property type="entry name" value="ARGININE-BINDING EXTRACELLULAR PROTEIN ARTP"/>
    <property type="match status" value="1"/>
</dbReference>
<reference evidence="5" key="1">
    <citation type="journal article" date="2019" name="Int. J. Syst. Evol. Microbiol.">
        <title>The Global Catalogue of Microorganisms (GCM) 10K type strain sequencing project: providing services to taxonomists for standard genome sequencing and annotation.</title>
        <authorList>
            <consortium name="The Broad Institute Genomics Platform"/>
            <consortium name="The Broad Institute Genome Sequencing Center for Infectious Disease"/>
            <person name="Wu L."/>
            <person name="Ma J."/>
        </authorList>
    </citation>
    <scope>NUCLEOTIDE SEQUENCE [LARGE SCALE GENOMIC DNA]</scope>
    <source>
        <strain evidence="5">CGMCC 1.16855</strain>
    </source>
</reference>
<evidence type="ECO:0000313" key="4">
    <source>
        <dbReference type="EMBL" id="MFC2999611.1"/>
    </source>
</evidence>
<dbReference type="SMART" id="SM00062">
    <property type="entry name" value="PBPb"/>
    <property type="match status" value="1"/>
</dbReference>